<evidence type="ECO:0000256" key="5">
    <source>
        <dbReference type="ARBA" id="ARBA00023136"/>
    </source>
</evidence>
<dbReference type="AlphaFoldDB" id="A0A9D7XT33"/>
<accession>A0A9D7XT33</accession>
<evidence type="ECO:0000256" key="4">
    <source>
        <dbReference type="ARBA" id="ARBA00022801"/>
    </source>
</evidence>
<name>A0A9D7XT33_9BACT</name>
<dbReference type="Proteomes" id="UP000808337">
    <property type="component" value="Unassembled WGS sequence"/>
</dbReference>
<dbReference type="PANTHER" id="PTHR34990:SF1">
    <property type="entry name" value="UDP-2,3-DIACYLGLUCOSAMINE HYDROLASE"/>
    <property type="match status" value="1"/>
</dbReference>
<evidence type="ECO:0000256" key="1">
    <source>
        <dbReference type="ARBA" id="ARBA00022475"/>
    </source>
</evidence>
<reference evidence="8 9" key="1">
    <citation type="submission" date="2020-10" db="EMBL/GenBank/DDBJ databases">
        <title>Connecting structure to function with the recovery of over 1000 high-quality activated sludge metagenome-assembled genomes encoding full-length rRNA genes using long-read sequencing.</title>
        <authorList>
            <person name="Singleton C.M."/>
            <person name="Petriglieri F."/>
            <person name="Kristensen J.M."/>
            <person name="Kirkegaard R.H."/>
            <person name="Michaelsen T.Y."/>
            <person name="Andersen M.H."/>
            <person name="Karst S.M."/>
            <person name="Dueholm M.S."/>
            <person name="Nielsen P.H."/>
            <person name="Albertsen M."/>
        </authorList>
    </citation>
    <scope>NUCLEOTIDE SEQUENCE [LARGE SCALE GENOMIC DNA]</scope>
    <source>
        <strain evidence="8">Ribe_18-Q3-R11-54_MAXAC.273</strain>
    </source>
</reference>
<dbReference type="GO" id="GO:0009245">
    <property type="term" value="P:lipid A biosynthetic process"/>
    <property type="evidence" value="ECO:0007669"/>
    <property type="project" value="TreeGrafter"/>
</dbReference>
<gene>
    <name evidence="8" type="ORF">IPP15_07890</name>
</gene>
<proteinExistence type="predicted"/>
<dbReference type="InterPro" id="IPR029052">
    <property type="entry name" value="Metallo-depent_PP-like"/>
</dbReference>
<keyword evidence="3" id="KW-0479">Metal-binding</keyword>
<comment type="caution">
    <text evidence="8">The sequence shown here is derived from an EMBL/GenBank/DDBJ whole genome shotgun (WGS) entry which is preliminary data.</text>
</comment>
<evidence type="ECO:0000313" key="9">
    <source>
        <dbReference type="Proteomes" id="UP000808337"/>
    </source>
</evidence>
<keyword evidence="5" id="KW-0472">Membrane</keyword>
<dbReference type="GO" id="GO:0046872">
    <property type="term" value="F:metal ion binding"/>
    <property type="evidence" value="ECO:0007669"/>
    <property type="project" value="UniProtKB-KW"/>
</dbReference>
<evidence type="ECO:0000259" key="7">
    <source>
        <dbReference type="Pfam" id="PF00149"/>
    </source>
</evidence>
<sequence length="248" mass="29093">MKKTFFASDFHLGTDGATKSLDRERLIVKWLEESAPEMKALYLVGDIWDYWFEYGQVIPKGYSRLLGCLRKLRDADIPVYYFTGNHDMWMFRYLTDEFDIPIFREPVIHDIDGKKFYIGHGDGLGPGDHGYKFIKKVFAHPASRWLFSRIHPNTGLRIMKFWSGTSRQHTQGDELFLGPEKEWLIHHALDVLAHQDIDYFIFGHRHLPIDYNLGVKGARYINLGDWLIYNSYAVFDGDQLTLAYYKQV</sequence>
<organism evidence="8 9">
    <name type="scientific">Candidatus Opimibacter skivensis</name>
    <dbReference type="NCBI Taxonomy" id="2982028"/>
    <lineage>
        <taxon>Bacteria</taxon>
        <taxon>Pseudomonadati</taxon>
        <taxon>Bacteroidota</taxon>
        <taxon>Saprospiria</taxon>
        <taxon>Saprospirales</taxon>
        <taxon>Saprospiraceae</taxon>
        <taxon>Candidatus Opimibacter</taxon>
    </lineage>
</organism>
<keyword evidence="6" id="KW-0464">Manganese</keyword>
<dbReference type="InterPro" id="IPR004843">
    <property type="entry name" value="Calcineurin-like_PHP"/>
</dbReference>
<dbReference type="Gene3D" id="3.60.21.10">
    <property type="match status" value="1"/>
</dbReference>
<dbReference type="EMBL" id="JADKGY010000006">
    <property type="protein sequence ID" value="MBK9982332.1"/>
    <property type="molecule type" value="Genomic_DNA"/>
</dbReference>
<dbReference type="InterPro" id="IPR043461">
    <property type="entry name" value="LpxH-like"/>
</dbReference>
<evidence type="ECO:0000313" key="8">
    <source>
        <dbReference type="EMBL" id="MBK9982332.1"/>
    </source>
</evidence>
<protein>
    <submittedName>
        <fullName evidence="8">UDP-2,3-diacylglucosamine diphosphatase</fullName>
    </submittedName>
</protein>
<evidence type="ECO:0000256" key="2">
    <source>
        <dbReference type="ARBA" id="ARBA00022519"/>
    </source>
</evidence>
<dbReference type="SUPFAM" id="SSF56300">
    <property type="entry name" value="Metallo-dependent phosphatases"/>
    <property type="match status" value="1"/>
</dbReference>
<keyword evidence="2" id="KW-0997">Cell inner membrane</keyword>
<keyword evidence="4" id="KW-0378">Hydrolase</keyword>
<dbReference type="Pfam" id="PF00149">
    <property type="entry name" value="Metallophos"/>
    <property type="match status" value="1"/>
</dbReference>
<dbReference type="GO" id="GO:0008758">
    <property type="term" value="F:UDP-2,3-diacylglucosamine hydrolase activity"/>
    <property type="evidence" value="ECO:0007669"/>
    <property type="project" value="TreeGrafter"/>
</dbReference>
<evidence type="ECO:0000256" key="3">
    <source>
        <dbReference type="ARBA" id="ARBA00022723"/>
    </source>
</evidence>
<dbReference type="PANTHER" id="PTHR34990">
    <property type="entry name" value="UDP-2,3-DIACYLGLUCOSAMINE HYDROLASE-RELATED"/>
    <property type="match status" value="1"/>
</dbReference>
<dbReference type="GO" id="GO:0016020">
    <property type="term" value="C:membrane"/>
    <property type="evidence" value="ECO:0007669"/>
    <property type="project" value="GOC"/>
</dbReference>
<keyword evidence="1" id="KW-1003">Cell membrane</keyword>
<dbReference type="CDD" id="cd07398">
    <property type="entry name" value="MPP_YbbF-LpxH"/>
    <property type="match status" value="1"/>
</dbReference>
<feature type="domain" description="Calcineurin-like phosphoesterase" evidence="7">
    <location>
        <begin position="5"/>
        <end position="207"/>
    </location>
</feature>
<evidence type="ECO:0000256" key="6">
    <source>
        <dbReference type="ARBA" id="ARBA00023211"/>
    </source>
</evidence>